<name>A0A9D3QH20_MEGAT</name>
<feature type="region of interest" description="Disordered" evidence="12">
    <location>
        <begin position="46"/>
        <end position="67"/>
    </location>
</feature>
<dbReference type="GO" id="GO:0046872">
    <property type="term" value="F:metal ion binding"/>
    <property type="evidence" value="ECO:0007669"/>
    <property type="project" value="UniProtKB-KW"/>
</dbReference>
<dbReference type="InterPro" id="IPR029044">
    <property type="entry name" value="Nucleotide-diphossugar_trans"/>
</dbReference>
<accession>A0A9D3QH20</accession>
<evidence type="ECO:0000256" key="12">
    <source>
        <dbReference type="SAM" id="MobiDB-lite"/>
    </source>
</evidence>
<feature type="binding site" evidence="11">
    <location>
        <position position="224"/>
    </location>
    <ligand>
        <name>Mn(2+)</name>
        <dbReference type="ChEBI" id="CHEBI:29035"/>
    </ligand>
</feature>
<evidence type="ECO:0000256" key="13">
    <source>
        <dbReference type="SAM" id="Phobius"/>
    </source>
</evidence>
<feature type="binding site" evidence="10">
    <location>
        <position position="316"/>
    </location>
    <ligand>
        <name>an alpha-L-fucosyl-(1-&gt;2)-beta-D-galactosyl derivative</name>
        <dbReference type="ChEBI" id="CHEBI:140327"/>
    </ligand>
</feature>
<feature type="binding site" evidence="10">
    <location>
        <position position="258"/>
    </location>
    <ligand>
        <name>an alpha-L-fucosyl-(1-&gt;2)-beta-D-galactosyl derivative</name>
        <dbReference type="ChEBI" id="CHEBI:140327"/>
    </ligand>
</feature>
<evidence type="ECO:0000256" key="9">
    <source>
        <dbReference type="PIRSR" id="PIRSR605076-1"/>
    </source>
</evidence>
<keyword evidence="15" id="KW-1185">Reference proteome</keyword>
<evidence type="ECO:0000256" key="3">
    <source>
        <dbReference type="ARBA" id="ARBA00022676"/>
    </source>
</evidence>
<feature type="binding site" evidence="10">
    <location>
        <position position="246"/>
    </location>
    <ligand>
        <name>an alpha-L-fucosyl-(1-&gt;2)-beta-D-galactosyl derivative</name>
        <dbReference type="ChEBI" id="CHEBI:140327"/>
    </ligand>
</feature>
<keyword evidence="6" id="KW-0735">Signal-anchor</keyword>
<dbReference type="GO" id="GO:0031982">
    <property type="term" value="C:vesicle"/>
    <property type="evidence" value="ECO:0007669"/>
    <property type="project" value="TreeGrafter"/>
</dbReference>
<dbReference type="Pfam" id="PF03414">
    <property type="entry name" value="Glyco_transf_6"/>
    <property type="match status" value="1"/>
</dbReference>
<protein>
    <recommendedName>
        <fullName evidence="16">Globoside alpha-1,3-N-acetylgalactosaminyltransferase 1-like</fullName>
    </recommendedName>
</protein>
<evidence type="ECO:0000256" key="4">
    <source>
        <dbReference type="ARBA" id="ARBA00022679"/>
    </source>
</evidence>
<dbReference type="GO" id="GO:0005975">
    <property type="term" value="P:carbohydrate metabolic process"/>
    <property type="evidence" value="ECO:0007669"/>
    <property type="project" value="InterPro"/>
</dbReference>
<dbReference type="Proteomes" id="UP001046870">
    <property type="component" value="Chromosome 1"/>
</dbReference>
<dbReference type="GO" id="GO:0016020">
    <property type="term" value="C:membrane"/>
    <property type="evidence" value="ECO:0007669"/>
    <property type="project" value="UniProtKB-SubCell"/>
</dbReference>
<evidence type="ECO:0000313" key="15">
    <source>
        <dbReference type="Proteomes" id="UP001046870"/>
    </source>
</evidence>
<dbReference type="PANTHER" id="PTHR10462:SF49">
    <property type="entry name" value="GLOBOSIDE ALPHA-1,3-N-ACETYLGALACTOSAMINYLTRANSFERASE 1"/>
    <property type="match status" value="1"/>
</dbReference>
<feature type="binding site" evidence="10">
    <location>
        <begin position="134"/>
        <end position="136"/>
    </location>
    <ligand>
        <name>UDP-N-acetyl-alpha-D-galactosamine</name>
        <dbReference type="ChEBI" id="CHEBI:67138"/>
    </ligand>
</feature>
<keyword evidence="8 13" id="KW-0472">Membrane</keyword>
<dbReference type="CDD" id="cd02515">
    <property type="entry name" value="Glyco_transf_6"/>
    <property type="match status" value="1"/>
</dbReference>
<keyword evidence="7 13" id="KW-1133">Transmembrane helix</keyword>
<dbReference type="SUPFAM" id="SSF53448">
    <property type="entry name" value="Nucleotide-diphospho-sugar transferases"/>
    <property type="match status" value="1"/>
</dbReference>
<feature type="binding site" evidence="10">
    <location>
        <position position="139"/>
    </location>
    <ligand>
        <name>UDP-N-acetyl-alpha-D-galactosamine</name>
        <dbReference type="ChEBI" id="CHEBI:67138"/>
    </ligand>
</feature>
<evidence type="ECO:0000256" key="1">
    <source>
        <dbReference type="ARBA" id="ARBA00004606"/>
    </source>
</evidence>
<evidence type="ECO:0008006" key="16">
    <source>
        <dbReference type="Google" id="ProtNLM"/>
    </source>
</evidence>
<evidence type="ECO:0000256" key="10">
    <source>
        <dbReference type="PIRSR" id="PIRSR605076-2"/>
    </source>
</evidence>
<evidence type="ECO:0000256" key="5">
    <source>
        <dbReference type="ARBA" id="ARBA00022692"/>
    </source>
</evidence>
<comment type="cofactor">
    <cofactor evidence="11">
        <name>Mn(2+)</name>
        <dbReference type="ChEBI" id="CHEBI:29035"/>
    </cofactor>
    <text evidence="11">Binds 1 Mn(2+) ion per subunit.</text>
</comment>
<dbReference type="AlphaFoldDB" id="A0A9D3QH20"/>
<evidence type="ECO:0000256" key="2">
    <source>
        <dbReference type="ARBA" id="ARBA00010413"/>
    </source>
</evidence>
<feature type="binding site" evidence="10">
    <location>
        <position position="339"/>
    </location>
    <ligand>
        <name>an alpha-L-fucosyl-(1-&gt;2)-beta-D-galactosyl derivative</name>
        <dbReference type="ChEBI" id="CHEBI:140327"/>
    </ligand>
</feature>
<comment type="caution">
    <text evidence="14">The sequence shown here is derived from an EMBL/GenBank/DDBJ whole genome shotgun (WGS) entry which is preliminary data.</text>
</comment>
<dbReference type="PANTHER" id="PTHR10462">
    <property type="entry name" value="GLYCOSYLTRANSFERASE-RELATED"/>
    <property type="match status" value="1"/>
</dbReference>
<evidence type="ECO:0000256" key="6">
    <source>
        <dbReference type="ARBA" id="ARBA00022968"/>
    </source>
</evidence>
<sequence>MFKGRPLVRYFLLVGGTCLLFGLFYSIFRPVSISVISSCLESASLHPGSRPKSSQEATSEPDNSKKLTWRPVNKDLAFPQGLHYEQPHLLRPRRGDVLTVTSWLAPIVWEGTFDPVIIDSIYKPQNLTIATTVFAVGKYTRFLRDFLESAEKHYMVDFKVHYYVFTDQPTEVPSVNLAPGRELHVIPVPKFNRWQEISLRRMEIIQTTIEERIHKEADYIYCLDVDMKFHNRWGPEVLGSLVGAIHPWFYDFDRVHFTYERRPSSKAYIPKDQGDFYYMGCVFGGRVEEVHKLTKKCREHLEVDKTSEMEAAWQEESHLNWYFLYNKPTKLLSPEYLWDELKGRTPEEIKLIRFASVIKNKAEVRENV</sequence>
<dbReference type="EMBL" id="JAFDVH010000001">
    <property type="protein sequence ID" value="KAG7491496.1"/>
    <property type="molecule type" value="Genomic_DNA"/>
</dbReference>
<organism evidence="14 15">
    <name type="scientific">Megalops atlanticus</name>
    <name type="common">Tarpon</name>
    <name type="synonym">Clupea gigantea</name>
    <dbReference type="NCBI Taxonomy" id="7932"/>
    <lineage>
        <taxon>Eukaryota</taxon>
        <taxon>Metazoa</taxon>
        <taxon>Chordata</taxon>
        <taxon>Craniata</taxon>
        <taxon>Vertebrata</taxon>
        <taxon>Euteleostomi</taxon>
        <taxon>Actinopterygii</taxon>
        <taxon>Neopterygii</taxon>
        <taxon>Teleostei</taxon>
        <taxon>Elopiformes</taxon>
        <taxon>Megalopidae</taxon>
        <taxon>Megalops</taxon>
    </lineage>
</organism>
<dbReference type="GO" id="GO:0005794">
    <property type="term" value="C:Golgi apparatus"/>
    <property type="evidence" value="ECO:0007669"/>
    <property type="project" value="TreeGrafter"/>
</dbReference>
<gene>
    <name evidence="14" type="ORF">MATL_G00004210</name>
</gene>
<dbReference type="GO" id="GO:0016758">
    <property type="term" value="F:hexosyltransferase activity"/>
    <property type="evidence" value="ECO:0007669"/>
    <property type="project" value="InterPro"/>
</dbReference>
<feature type="active site" description="Nucleophile" evidence="9">
    <location>
        <position position="316"/>
    </location>
</feature>
<evidence type="ECO:0000256" key="7">
    <source>
        <dbReference type="ARBA" id="ARBA00022989"/>
    </source>
</evidence>
<dbReference type="FunFam" id="3.90.550.10:FF:000022">
    <property type="entry name" value="Histo-blood group ABO system transferase"/>
    <property type="match status" value="1"/>
</dbReference>
<keyword evidence="4" id="KW-0808">Transferase</keyword>
<dbReference type="OrthoDB" id="10013941at2759"/>
<feature type="compositionally biased region" description="Polar residues" evidence="12">
    <location>
        <begin position="51"/>
        <end position="61"/>
    </location>
</feature>
<keyword evidence="3" id="KW-0328">Glycosyltransferase</keyword>
<evidence type="ECO:0000256" key="8">
    <source>
        <dbReference type="ARBA" id="ARBA00023136"/>
    </source>
</evidence>
<dbReference type="InterPro" id="IPR005076">
    <property type="entry name" value="Glyco_trans_6"/>
</dbReference>
<feature type="binding site" evidence="11">
    <location>
        <position position="226"/>
    </location>
    <ligand>
        <name>Mn(2+)</name>
        <dbReference type="ChEBI" id="CHEBI:29035"/>
    </ligand>
</feature>
<keyword evidence="11" id="KW-0464">Manganese</keyword>
<comment type="similarity">
    <text evidence="2">Belongs to the glycosyltransferase 6 family.</text>
</comment>
<reference evidence="14" key="1">
    <citation type="submission" date="2021-01" db="EMBL/GenBank/DDBJ databases">
        <authorList>
            <person name="Zahm M."/>
            <person name="Roques C."/>
            <person name="Cabau C."/>
            <person name="Klopp C."/>
            <person name="Donnadieu C."/>
            <person name="Jouanno E."/>
            <person name="Lampietro C."/>
            <person name="Louis A."/>
            <person name="Herpin A."/>
            <person name="Echchiki A."/>
            <person name="Berthelot C."/>
            <person name="Parey E."/>
            <person name="Roest-Crollius H."/>
            <person name="Braasch I."/>
            <person name="Postlethwait J."/>
            <person name="Bobe J."/>
            <person name="Montfort J."/>
            <person name="Bouchez O."/>
            <person name="Begum T."/>
            <person name="Mejri S."/>
            <person name="Adams A."/>
            <person name="Chen W.-J."/>
            <person name="Guiguen Y."/>
        </authorList>
    </citation>
    <scope>NUCLEOTIDE SEQUENCE</scope>
    <source>
        <strain evidence="14">YG-15Mar2019-1</strain>
        <tissue evidence="14">Brain</tissue>
    </source>
</reference>
<feature type="transmembrane region" description="Helical" evidence="13">
    <location>
        <begin position="7"/>
        <end position="28"/>
    </location>
</feature>
<keyword evidence="5 13" id="KW-0812">Transmembrane</keyword>
<evidence type="ECO:0000256" key="11">
    <source>
        <dbReference type="PIRSR" id="PIRSR605076-3"/>
    </source>
</evidence>
<proteinExistence type="inferred from homology"/>
<keyword evidence="11" id="KW-0479">Metal-binding</keyword>
<dbReference type="Gene3D" id="3.90.550.10">
    <property type="entry name" value="Spore Coat Polysaccharide Biosynthesis Protein SpsA, Chain A"/>
    <property type="match status" value="1"/>
</dbReference>
<evidence type="ECO:0000313" key="14">
    <source>
        <dbReference type="EMBL" id="KAG7491496.1"/>
    </source>
</evidence>
<feature type="binding site" evidence="10">
    <location>
        <begin position="224"/>
        <end position="226"/>
    </location>
    <ligand>
        <name>UDP-N-acetyl-alpha-D-galactosamine</name>
        <dbReference type="ChEBI" id="CHEBI:67138"/>
    </ligand>
</feature>
<comment type="subcellular location">
    <subcellularLocation>
        <location evidence="1">Membrane</location>
        <topology evidence="1">Single-pass type II membrane protein</topology>
    </subcellularLocation>
</comment>